<comment type="caution">
    <text evidence="2">The sequence shown here is derived from an EMBL/GenBank/DDBJ whole genome shotgun (WGS) entry which is preliminary data.</text>
</comment>
<feature type="transmembrane region" description="Helical" evidence="1">
    <location>
        <begin position="119"/>
        <end position="136"/>
    </location>
</feature>
<name>A0A8J6PKH8_9FLAO</name>
<accession>A0A8J6PKH8</accession>
<reference evidence="2" key="1">
    <citation type="submission" date="2020-09" db="EMBL/GenBank/DDBJ databases">
        <title>Taishania pollutisoli gen. nov., sp. nov., Isolated from Tetrabromobisphenol A-Contaminated Soil.</title>
        <authorList>
            <person name="Chen Q."/>
        </authorList>
    </citation>
    <scope>NUCLEOTIDE SEQUENCE</scope>
    <source>
        <strain evidence="2">CZZ-1</strain>
    </source>
</reference>
<evidence type="ECO:0000256" key="1">
    <source>
        <dbReference type="SAM" id="Phobius"/>
    </source>
</evidence>
<feature type="transmembrane region" description="Helical" evidence="1">
    <location>
        <begin position="68"/>
        <end position="88"/>
    </location>
</feature>
<dbReference type="RefSeq" id="WP_216714623.1">
    <property type="nucleotide sequence ID" value="NZ_JACVEL010000011.1"/>
</dbReference>
<feature type="transmembrane region" description="Helical" evidence="1">
    <location>
        <begin position="143"/>
        <end position="160"/>
    </location>
</feature>
<protein>
    <submittedName>
        <fullName evidence="2">Uncharacterized protein</fullName>
    </submittedName>
</protein>
<evidence type="ECO:0000313" key="2">
    <source>
        <dbReference type="EMBL" id="MBC9813551.1"/>
    </source>
</evidence>
<gene>
    <name evidence="2" type="ORF">H9Y05_13830</name>
</gene>
<keyword evidence="1" id="KW-1133">Transmembrane helix</keyword>
<dbReference type="AlphaFoldDB" id="A0A8J6PKH8"/>
<feature type="transmembrane region" description="Helical" evidence="1">
    <location>
        <begin position="172"/>
        <end position="191"/>
    </location>
</feature>
<dbReference type="EMBL" id="JACVEL010000011">
    <property type="protein sequence ID" value="MBC9813551.1"/>
    <property type="molecule type" value="Genomic_DNA"/>
</dbReference>
<organism evidence="2 3">
    <name type="scientific">Taishania pollutisoli</name>
    <dbReference type="NCBI Taxonomy" id="2766479"/>
    <lineage>
        <taxon>Bacteria</taxon>
        <taxon>Pseudomonadati</taxon>
        <taxon>Bacteroidota</taxon>
        <taxon>Flavobacteriia</taxon>
        <taxon>Flavobacteriales</taxon>
        <taxon>Crocinitomicaceae</taxon>
        <taxon>Taishania</taxon>
    </lineage>
</organism>
<evidence type="ECO:0000313" key="3">
    <source>
        <dbReference type="Proteomes" id="UP000652681"/>
    </source>
</evidence>
<dbReference type="Proteomes" id="UP000652681">
    <property type="component" value="Unassembled WGS sequence"/>
</dbReference>
<keyword evidence="1" id="KW-0472">Membrane</keyword>
<proteinExistence type="predicted"/>
<keyword evidence="1" id="KW-0812">Transmembrane</keyword>
<feature type="transmembrane region" description="Helical" evidence="1">
    <location>
        <begin position="20"/>
        <end position="47"/>
    </location>
</feature>
<keyword evidence="3" id="KW-1185">Reference proteome</keyword>
<sequence length="232" mass="27201">MHCSYYKPSKWHEHPSWKSTALIGAAIGLATISRPTELIMIFIPLLWNTTEQTARKRKWKLVRDNKLHIMYCLAGGFIAMLPQFIYWYHTTGSVIYDVGSKWYFLTPWFRVLFGPEKGWFLYTPVAILMIAGLFWMKGQSLKRSILTFCILNIWIIIAWADWKYGASYSTRALVHSYPVFAFGLACSIAWLYKKQLRIPLIILLVVLTWINFHQLAIYNSDVLENFSVFLNW</sequence>
<feature type="transmembrane region" description="Helical" evidence="1">
    <location>
        <begin position="198"/>
        <end position="218"/>
    </location>
</feature>